<organism evidence="1 2">
    <name type="scientific">Globodera rostochiensis</name>
    <name type="common">Golden nematode worm</name>
    <name type="synonym">Heterodera rostochiensis</name>
    <dbReference type="NCBI Taxonomy" id="31243"/>
    <lineage>
        <taxon>Eukaryota</taxon>
        <taxon>Metazoa</taxon>
        <taxon>Ecdysozoa</taxon>
        <taxon>Nematoda</taxon>
        <taxon>Chromadorea</taxon>
        <taxon>Rhabditida</taxon>
        <taxon>Tylenchina</taxon>
        <taxon>Tylenchomorpha</taxon>
        <taxon>Tylenchoidea</taxon>
        <taxon>Heteroderidae</taxon>
        <taxon>Heteroderinae</taxon>
        <taxon>Globodera</taxon>
    </lineage>
</organism>
<dbReference type="AlphaFoldDB" id="A0A914GZE3"/>
<evidence type="ECO:0000313" key="1">
    <source>
        <dbReference type="Proteomes" id="UP000887572"/>
    </source>
</evidence>
<evidence type="ECO:0000313" key="2">
    <source>
        <dbReference type="WBParaSite" id="Gr19_v10_g12600.t1"/>
    </source>
</evidence>
<proteinExistence type="predicted"/>
<name>A0A914GZE3_GLORO</name>
<keyword evidence="1" id="KW-1185">Reference proteome</keyword>
<accession>A0A914GZE3</accession>
<sequence>MSDNPKEAQKRLKEMRVLPYFFGFNGKSSPRSPPSQKNEIANNFRSFVCDDVLFEVFAFCGPFLLGLKVALLSDRFDRLVDAHFKLKEWALGDLEIRRAAVGNGTEIVNWHNFQLRMKIPQNRLPDKVIGFERINLSYIDQSVIKFLQSIRRLFDFKTTNLYIRTHDNQNDSWQIILGQIWPLINDKICGIALLSSNRLHQFPPAILRKWLHTPRGDGLPKVLKCRFCSIGMKGLKRAFVNSTNPMNFIIFFYRLFSVGIVPFKLKNNLTGERLVFRHFDENKWLLVRCPIERDEKKWAEWEKEAIEWDGRRQWNSVHINFNDRDIDDGLLDANECPIEPKKRKN</sequence>
<dbReference type="WBParaSite" id="Gr19_v10_g12600.t1">
    <property type="protein sequence ID" value="Gr19_v10_g12600.t1"/>
    <property type="gene ID" value="Gr19_v10_g12600"/>
</dbReference>
<protein>
    <submittedName>
        <fullName evidence="2">F-box domain-containing protein</fullName>
    </submittedName>
</protein>
<reference evidence="2" key="1">
    <citation type="submission" date="2022-11" db="UniProtKB">
        <authorList>
            <consortium name="WormBaseParasite"/>
        </authorList>
    </citation>
    <scope>IDENTIFICATION</scope>
</reference>
<dbReference type="Proteomes" id="UP000887572">
    <property type="component" value="Unplaced"/>
</dbReference>